<gene>
    <name evidence="5" type="ORF">FSP39_002068</name>
</gene>
<evidence type="ECO:0000313" key="5">
    <source>
        <dbReference type="EMBL" id="KAK3085359.1"/>
    </source>
</evidence>
<feature type="domain" description="Nephrocystin 3-like N-terminal" evidence="4">
    <location>
        <begin position="45"/>
        <end position="203"/>
    </location>
</feature>
<organism evidence="5 6">
    <name type="scientific">Pinctada imbricata</name>
    <name type="common">Atlantic pearl-oyster</name>
    <name type="synonym">Pinctada martensii</name>
    <dbReference type="NCBI Taxonomy" id="66713"/>
    <lineage>
        <taxon>Eukaryota</taxon>
        <taxon>Metazoa</taxon>
        <taxon>Spiralia</taxon>
        <taxon>Lophotrochozoa</taxon>
        <taxon>Mollusca</taxon>
        <taxon>Bivalvia</taxon>
        <taxon>Autobranchia</taxon>
        <taxon>Pteriomorphia</taxon>
        <taxon>Pterioida</taxon>
        <taxon>Pterioidea</taxon>
        <taxon>Pteriidae</taxon>
        <taxon>Pinctada</taxon>
    </lineage>
</organism>
<keyword evidence="2 3" id="KW-0040">ANK repeat</keyword>
<evidence type="ECO:0000259" key="4">
    <source>
        <dbReference type="Pfam" id="PF24883"/>
    </source>
</evidence>
<dbReference type="InterPro" id="IPR036770">
    <property type="entry name" value="Ankyrin_rpt-contain_sf"/>
</dbReference>
<dbReference type="SMART" id="SM00248">
    <property type="entry name" value="ANK"/>
    <property type="match status" value="5"/>
</dbReference>
<feature type="repeat" description="ANK" evidence="3">
    <location>
        <begin position="742"/>
        <end position="774"/>
    </location>
</feature>
<protein>
    <recommendedName>
        <fullName evidence="4">Nephrocystin 3-like N-terminal domain-containing protein</fullName>
    </recommendedName>
</protein>
<comment type="caution">
    <text evidence="5">The sequence shown here is derived from an EMBL/GenBank/DDBJ whole genome shotgun (WGS) entry which is preliminary data.</text>
</comment>
<dbReference type="AlphaFoldDB" id="A0AA88XQ33"/>
<dbReference type="PROSITE" id="PS50088">
    <property type="entry name" value="ANK_REPEAT"/>
    <property type="match status" value="1"/>
</dbReference>
<reference evidence="5" key="1">
    <citation type="submission" date="2019-08" db="EMBL/GenBank/DDBJ databases">
        <title>The improved chromosome-level genome for the pearl oyster Pinctada fucata martensii using PacBio sequencing and Hi-C.</title>
        <authorList>
            <person name="Zheng Z."/>
        </authorList>
    </citation>
    <scope>NUCLEOTIDE SEQUENCE</scope>
    <source>
        <strain evidence="5">ZZ-2019</strain>
        <tissue evidence="5">Adductor muscle</tissue>
    </source>
</reference>
<name>A0AA88XQ33_PINIB</name>
<dbReference type="PANTHER" id="PTHR24198">
    <property type="entry name" value="ANKYRIN REPEAT AND PROTEIN KINASE DOMAIN-CONTAINING PROTEIN"/>
    <property type="match status" value="1"/>
</dbReference>
<sequence length="1010" mass="117737">MFSLFSKCFINFHFFTERIWTPGQPSFFFTSHADFVGREWLKRKIRDYLNQGTNGVILVAEPGFGKSAVVANFIQTYEDNGNLSLLGYHICQHDSRLSLDVSNFIINLWRSLRKKYVDFNAEIPTTLKRENDMKSYCTMDPIYCFQELIAHPLKSVNISKRSLYIIDAIDECQQSSFGWSISELLINKHKFLIPPLSIFMTSRNKSTLLQRFRTFKQLHVEPNSSENKGDLKQFIRYKAGSDYNRNVLDDMTNFLILRHYLFNFHDTHAERIKRVYEIYDFEFSRLYGNGFSRKYAIDRSFFEVLCTNLLIDDSLTLNIMKEVLKYSYPSPDDEEFEKMIDRVTTNIVRLWEKDGIKTIHSSLFDWLKFKKNKNFLVNIKRGHYLWAMYLFNKLKTNSIKPIINQYERNKIMTQTMSLVDHYVLARNESLQNELLTGKFKIPDIRLSCLSCLSALPSIPMFYNGTISHVEYAVYHFYEYNIFKTLILLSRTTNWTKEAFMAFHCDNTGAFTAFLEFGHVDFKQKHVIVDTWRTFGNTNMPGIEYDLNREENVDGERLSRKQMLLNVVGNITVEYMSIFHLMMMKNQLQELHSVVSRDKSVLGEKTGNGWDVFDVAVSFNNIQLLNFLQNFKTMEKNFWYLWYASVHGSTSIVENLLDEGFRDECVKCNLSLNNDEVYRGMYEHFLEYSTTKTNTYDSANAYKFRRFFLCESALLVAVKRGKYKVVKTLLLSGSQCLEHTDAFGFTPLGAAVYFRHDSVIKLLLSYGANVNFVVKSLLNSSDVDIFNRFLRFPLEKKWNTQNAFNGATIFHLSALKPTCSSTILLGEILQTQKNTNLDVKDSNGHSPLYYAICHPEADNTYATMEDFLQSKSHRMVFFLIEAFNSQQISDSLLKLGICGRRRHLYSQVFISSKYKDQFCKHETNFPQLKELSSITELKAESDFGMSSNFIAFNEEKLMSSDCMVFMLRQLPQTIFDFKDFVKNIHDKYGENAYIYIKAYPGPGSSVTFDGC</sequence>
<evidence type="ECO:0000256" key="3">
    <source>
        <dbReference type="PROSITE-ProRule" id="PRU00023"/>
    </source>
</evidence>
<dbReference type="Pfam" id="PF24883">
    <property type="entry name" value="NPHP3_N"/>
    <property type="match status" value="1"/>
</dbReference>
<dbReference type="Gene3D" id="1.25.40.20">
    <property type="entry name" value="Ankyrin repeat-containing domain"/>
    <property type="match status" value="1"/>
</dbReference>
<dbReference type="Pfam" id="PF12796">
    <property type="entry name" value="Ank_2"/>
    <property type="match status" value="1"/>
</dbReference>
<dbReference type="Gene3D" id="3.40.50.300">
    <property type="entry name" value="P-loop containing nucleotide triphosphate hydrolases"/>
    <property type="match status" value="1"/>
</dbReference>
<accession>A0AA88XQ33</accession>
<evidence type="ECO:0000256" key="1">
    <source>
        <dbReference type="ARBA" id="ARBA00022737"/>
    </source>
</evidence>
<evidence type="ECO:0000256" key="2">
    <source>
        <dbReference type="ARBA" id="ARBA00023043"/>
    </source>
</evidence>
<evidence type="ECO:0000313" key="6">
    <source>
        <dbReference type="Proteomes" id="UP001186944"/>
    </source>
</evidence>
<dbReference type="PANTHER" id="PTHR24198:SF165">
    <property type="entry name" value="ANKYRIN REPEAT-CONTAINING PROTEIN-RELATED"/>
    <property type="match status" value="1"/>
</dbReference>
<dbReference type="InterPro" id="IPR056884">
    <property type="entry name" value="NPHP3-like_N"/>
</dbReference>
<dbReference type="Proteomes" id="UP001186944">
    <property type="component" value="Unassembled WGS sequence"/>
</dbReference>
<dbReference type="SUPFAM" id="SSF48403">
    <property type="entry name" value="Ankyrin repeat"/>
    <property type="match status" value="1"/>
</dbReference>
<dbReference type="SUPFAM" id="SSF52540">
    <property type="entry name" value="P-loop containing nucleoside triphosphate hydrolases"/>
    <property type="match status" value="1"/>
</dbReference>
<dbReference type="InterPro" id="IPR002110">
    <property type="entry name" value="Ankyrin_rpt"/>
</dbReference>
<keyword evidence="6" id="KW-1185">Reference proteome</keyword>
<keyword evidence="1" id="KW-0677">Repeat</keyword>
<dbReference type="PROSITE" id="PS50297">
    <property type="entry name" value="ANK_REP_REGION"/>
    <property type="match status" value="1"/>
</dbReference>
<dbReference type="EMBL" id="VSWD01000012">
    <property type="protein sequence ID" value="KAK3085359.1"/>
    <property type="molecule type" value="Genomic_DNA"/>
</dbReference>
<dbReference type="InterPro" id="IPR027417">
    <property type="entry name" value="P-loop_NTPase"/>
</dbReference>
<proteinExistence type="predicted"/>